<gene>
    <name evidence="1" type="ORF">NDU88_012419</name>
</gene>
<evidence type="ECO:0000313" key="1">
    <source>
        <dbReference type="EMBL" id="KAJ1146137.1"/>
    </source>
</evidence>
<reference evidence="1" key="1">
    <citation type="journal article" date="2022" name="bioRxiv">
        <title>Sequencing and chromosome-scale assembly of the giantPleurodeles waltlgenome.</title>
        <authorList>
            <person name="Brown T."/>
            <person name="Elewa A."/>
            <person name="Iarovenko S."/>
            <person name="Subramanian E."/>
            <person name="Araus A.J."/>
            <person name="Petzold A."/>
            <person name="Susuki M."/>
            <person name="Suzuki K.-i.T."/>
            <person name="Hayashi T."/>
            <person name="Toyoda A."/>
            <person name="Oliveira C."/>
            <person name="Osipova E."/>
            <person name="Leigh N.D."/>
            <person name="Simon A."/>
            <person name="Yun M.H."/>
        </authorList>
    </citation>
    <scope>NUCLEOTIDE SEQUENCE</scope>
    <source>
        <strain evidence="1">20211129_DDA</strain>
        <tissue evidence="1">Liver</tissue>
    </source>
</reference>
<comment type="caution">
    <text evidence="1">The sequence shown here is derived from an EMBL/GenBank/DDBJ whole genome shotgun (WGS) entry which is preliminary data.</text>
</comment>
<organism evidence="1 2">
    <name type="scientific">Pleurodeles waltl</name>
    <name type="common">Iberian ribbed newt</name>
    <dbReference type="NCBI Taxonomy" id="8319"/>
    <lineage>
        <taxon>Eukaryota</taxon>
        <taxon>Metazoa</taxon>
        <taxon>Chordata</taxon>
        <taxon>Craniata</taxon>
        <taxon>Vertebrata</taxon>
        <taxon>Euteleostomi</taxon>
        <taxon>Amphibia</taxon>
        <taxon>Batrachia</taxon>
        <taxon>Caudata</taxon>
        <taxon>Salamandroidea</taxon>
        <taxon>Salamandridae</taxon>
        <taxon>Pleurodelinae</taxon>
        <taxon>Pleurodeles</taxon>
    </lineage>
</organism>
<proteinExistence type="predicted"/>
<dbReference type="AlphaFoldDB" id="A0AAV7R2S0"/>
<sequence length="117" mass="12936">MRNSHPRLHLIICWGHNTTTGDDRGNLGAHPSRIRSLHRATHQHRAVARMTFSNSAILRTHPDRAEDTGAMSGVHLGHVQLPHDDTGVSRHEIPISAVRHREPTPVASIHSVPPVAF</sequence>
<protein>
    <submittedName>
        <fullName evidence="1">Uncharacterized protein</fullName>
    </submittedName>
</protein>
<dbReference type="Proteomes" id="UP001066276">
    <property type="component" value="Chromosome 6"/>
</dbReference>
<keyword evidence="2" id="KW-1185">Reference proteome</keyword>
<dbReference type="EMBL" id="JANPWB010000010">
    <property type="protein sequence ID" value="KAJ1146137.1"/>
    <property type="molecule type" value="Genomic_DNA"/>
</dbReference>
<evidence type="ECO:0000313" key="2">
    <source>
        <dbReference type="Proteomes" id="UP001066276"/>
    </source>
</evidence>
<name>A0AAV7R2S0_PLEWA</name>
<accession>A0AAV7R2S0</accession>